<evidence type="ECO:0000256" key="4">
    <source>
        <dbReference type="ARBA" id="ARBA00023242"/>
    </source>
</evidence>
<feature type="domain" description="HPt" evidence="7">
    <location>
        <begin position="38"/>
        <end position="148"/>
    </location>
</feature>
<comment type="subcellular location">
    <subcellularLocation>
        <location evidence="6">Cytoplasm</location>
        <location evidence="6">Cytosol</location>
    </subcellularLocation>
    <subcellularLocation>
        <location evidence="6">Nucleus</location>
    </subcellularLocation>
</comment>
<reference evidence="8 9" key="1">
    <citation type="submission" date="2020-04" db="EMBL/GenBank/DDBJ databases">
        <title>Plant Genome Project.</title>
        <authorList>
            <person name="Zhang R.-G."/>
        </authorList>
    </citation>
    <scope>NUCLEOTIDE SEQUENCE [LARGE SCALE GENOMIC DNA]</scope>
    <source>
        <strain evidence="8">YNK0</strain>
        <tissue evidence="8">Leaf</tissue>
    </source>
</reference>
<dbReference type="EMBL" id="JABCRI010000011">
    <property type="protein sequence ID" value="KAF8397866.1"/>
    <property type="molecule type" value="Genomic_DNA"/>
</dbReference>
<dbReference type="PANTHER" id="PTHR28242">
    <property type="entry name" value="PHOSPHORELAY INTERMEDIATE PROTEIN YPD1"/>
    <property type="match status" value="1"/>
</dbReference>
<keyword evidence="1" id="KW-0963">Cytoplasm</keyword>
<dbReference type="OMA" id="HIWRRES"/>
<dbReference type="GO" id="GO:0005634">
    <property type="term" value="C:nucleus"/>
    <property type="evidence" value="ECO:0007669"/>
    <property type="project" value="UniProtKB-SubCell"/>
</dbReference>
<dbReference type="GO" id="GO:0009736">
    <property type="term" value="P:cytokinin-activated signaling pathway"/>
    <property type="evidence" value="ECO:0007669"/>
    <property type="project" value="UniProtKB-KW"/>
</dbReference>
<sequence>MALAALKAQLKGFVQSLIDEGILDRQFYQVQALQDTNNPRFVVEVITMFFNGSRVTLIELTKYLDQHSVNYGKVNDYVHQLKGSCLSIGAHRMKLACLDLRHACDGNHKEGQGQEMRSIQWSLSASIEDLLGLIKWCLLALNRIKHEYYHLQSKLETVVQVSVGHIWRRESFPMRPGNNGSRASVILHLPPGLSIEFL</sequence>
<feature type="modified residue" description="Phosphohistidine" evidence="5">
    <location>
        <position position="79"/>
    </location>
</feature>
<evidence type="ECO:0000256" key="6">
    <source>
        <dbReference type="RuleBase" id="RU369004"/>
    </source>
</evidence>
<dbReference type="Proteomes" id="UP000655225">
    <property type="component" value="Unassembled WGS sequence"/>
</dbReference>
<dbReference type="GO" id="GO:0005829">
    <property type="term" value="C:cytosol"/>
    <property type="evidence" value="ECO:0007669"/>
    <property type="project" value="UniProtKB-SubCell"/>
</dbReference>
<dbReference type="GO" id="GO:0043424">
    <property type="term" value="F:protein histidine kinase binding"/>
    <property type="evidence" value="ECO:0007669"/>
    <property type="project" value="UniProtKB-UniRule"/>
</dbReference>
<evidence type="ECO:0000313" key="9">
    <source>
        <dbReference type="Proteomes" id="UP000655225"/>
    </source>
</evidence>
<evidence type="ECO:0000256" key="1">
    <source>
        <dbReference type="ARBA" id="ARBA00022490"/>
    </source>
</evidence>
<dbReference type="OrthoDB" id="1673781at2759"/>
<dbReference type="InterPro" id="IPR036641">
    <property type="entry name" value="HPT_dom_sf"/>
</dbReference>
<keyword evidence="4" id="KW-0539">Nucleus</keyword>
<evidence type="ECO:0000313" key="8">
    <source>
        <dbReference type="EMBL" id="KAF8397866.1"/>
    </source>
</evidence>
<dbReference type="PROSITE" id="PS50894">
    <property type="entry name" value="HPT"/>
    <property type="match status" value="1"/>
</dbReference>
<dbReference type="GO" id="GO:0009927">
    <property type="term" value="F:histidine phosphotransfer kinase activity"/>
    <property type="evidence" value="ECO:0007669"/>
    <property type="project" value="UniProtKB-UniRule"/>
</dbReference>
<gene>
    <name evidence="8" type="ORF">HHK36_016791</name>
</gene>
<name>A0A834Z5X7_TETSI</name>
<dbReference type="PANTHER" id="PTHR28242:SF30">
    <property type="entry name" value="HISTIDINE-CONTAINING PHOSPHOTRANSFER PROTEIN 2"/>
    <property type="match status" value="1"/>
</dbReference>
<keyword evidence="2 6" id="KW-0932">Cytokinin signaling pathway</keyword>
<proteinExistence type="predicted"/>
<dbReference type="InterPro" id="IPR008207">
    <property type="entry name" value="Sig_transdc_His_kin_Hpt_dom"/>
</dbReference>
<keyword evidence="3 6" id="KW-0902">Two-component regulatory system</keyword>
<dbReference type="InterPro" id="IPR045871">
    <property type="entry name" value="AHP1-5/YPD1"/>
</dbReference>
<dbReference type="Pfam" id="PF01627">
    <property type="entry name" value="Hpt"/>
    <property type="match status" value="1"/>
</dbReference>
<evidence type="ECO:0000256" key="3">
    <source>
        <dbReference type="ARBA" id="ARBA00023012"/>
    </source>
</evidence>
<accession>A0A834Z5X7</accession>
<dbReference type="AlphaFoldDB" id="A0A834Z5X7"/>
<evidence type="ECO:0000256" key="2">
    <source>
        <dbReference type="ARBA" id="ARBA00022864"/>
    </source>
</evidence>
<dbReference type="SUPFAM" id="SSF47226">
    <property type="entry name" value="Histidine-containing phosphotransfer domain, HPT domain"/>
    <property type="match status" value="1"/>
</dbReference>
<keyword evidence="9" id="KW-1185">Reference proteome</keyword>
<dbReference type="FunFam" id="1.20.120.160:FF:000001">
    <property type="entry name" value="Histidine-containing phosphotransfer protein 1"/>
    <property type="match status" value="1"/>
</dbReference>
<comment type="caution">
    <text evidence="8">The sequence shown here is derived from an EMBL/GenBank/DDBJ whole genome shotgun (WGS) entry which is preliminary data.</text>
</comment>
<dbReference type="Gene3D" id="1.20.120.160">
    <property type="entry name" value="HPT domain"/>
    <property type="match status" value="1"/>
</dbReference>
<keyword evidence="5" id="KW-0597">Phosphoprotein</keyword>
<evidence type="ECO:0000259" key="7">
    <source>
        <dbReference type="PROSITE" id="PS50894"/>
    </source>
</evidence>
<dbReference type="GO" id="GO:0000160">
    <property type="term" value="P:phosphorelay signal transduction system"/>
    <property type="evidence" value="ECO:0007669"/>
    <property type="project" value="UniProtKB-UniRule"/>
</dbReference>
<protein>
    <recommendedName>
        <fullName evidence="6">Histidine-containing phosphotransfer protein</fullName>
    </recommendedName>
</protein>
<evidence type="ECO:0000256" key="5">
    <source>
        <dbReference type="PROSITE-ProRule" id="PRU00110"/>
    </source>
</evidence>
<organism evidence="8 9">
    <name type="scientific">Tetracentron sinense</name>
    <name type="common">Spur-leaf</name>
    <dbReference type="NCBI Taxonomy" id="13715"/>
    <lineage>
        <taxon>Eukaryota</taxon>
        <taxon>Viridiplantae</taxon>
        <taxon>Streptophyta</taxon>
        <taxon>Embryophyta</taxon>
        <taxon>Tracheophyta</taxon>
        <taxon>Spermatophyta</taxon>
        <taxon>Magnoliopsida</taxon>
        <taxon>Trochodendrales</taxon>
        <taxon>Trochodendraceae</taxon>
        <taxon>Tetracentron</taxon>
    </lineage>
</organism>
<comment type="domain">
    <text evidence="6">Histidine-containing phosphotransfer domain (HPt) contains an active histidine that mediates the phosphotransfer.</text>
</comment>
<comment type="function">
    <text evidence="6">Functions as a two-component phosphorelay mediators between cytokinin sensor histidine kinases and response regulators (B-type ARRs). Plays an important role in propagating cytokinin signal transduction.</text>
</comment>